<accession>A0AAV9EM60</accession>
<sequence length="77" mass="8972">MTSVLTWTVVSWTRKENRCPGFLGNVMYSWVARWDVGEGMESCMKQKFKLRNQMIDILPRMETQALKSNVESSGLQR</sequence>
<protein>
    <submittedName>
        <fullName evidence="1">Uncharacterized protein</fullName>
    </submittedName>
</protein>
<evidence type="ECO:0000313" key="1">
    <source>
        <dbReference type="EMBL" id="KAK1314064.1"/>
    </source>
</evidence>
<organism evidence="1 2">
    <name type="scientific">Acorus calamus</name>
    <name type="common">Sweet flag</name>
    <dbReference type="NCBI Taxonomy" id="4465"/>
    <lineage>
        <taxon>Eukaryota</taxon>
        <taxon>Viridiplantae</taxon>
        <taxon>Streptophyta</taxon>
        <taxon>Embryophyta</taxon>
        <taxon>Tracheophyta</taxon>
        <taxon>Spermatophyta</taxon>
        <taxon>Magnoliopsida</taxon>
        <taxon>Liliopsida</taxon>
        <taxon>Acoraceae</taxon>
        <taxon>Acorus</taxon>
    </lineage>
</organism>
<evidence type="ECO:0000313" key="2">
    <source>
        <dbReference type="Proteomes" id="UP001180020"/>
    </source>
</evidence>
<reference evidence="1" key="2">
    <citation type="submission" date="2023-06" db="EMBL/GenBank/DDBJ databases">
        <authorList>
            <person name="Ma L."/>
            <person name="Liu K.-W."/>
            <person name="Li Z."/>
            <person name="Hsiao Y.-Y."/>
            <person name="Qi Y."/>
            <person name="Fu T."/>
            <person name="Tang G."/>
            <person name="Zhang D."/>
            <person name="Sun W.-H."/>
            <person name="Liu D.-K."/>
            <person name="Li Y."/>
            <person name="Chen G.-Z."/>
            <person name="Liu X.-D."/>
            <person name="Liao X.-Y."/>
            <person name="Jiang Y.-T."/>
            <person name="Yu X."/>
            <person name="Hao Y."/>
            <person name="Huang J."/>
            <person name="Zhao X.-W."/>
            <person name="Ke S."/>
            <person name="Chen Y.-Y."/>
            <person name="Wu W.-L."/>
            <person name="Hsu J.-L."/>
            <person name="Lin Y.-F."/>
            <person name="Huang M.-D."/>
            <person name="Li C.-Y."/>
            <person name="Huang L."/>
            <person name="Wang Z.-W."/>
            <person name="Zhao X."/>
            <person name="Zhong W.-Y."/>
            <person name="Peng D.-H."/>
            <person name="Ahmad S."/>
            <person name="Lan S."/>
            <person name="Zhang J.-S."/>
            <person name="Tsai W.-C."/>
            <person name="Van De Peer Y."/>
            <person name="Liu Z.-J."/>
        </authorList>
    </citation>
    <scope>NUCLEOTIDE SEQUENCE</scope>
    <source>
        <strain evidence="1">CP</strain>
        <tissue evidence="1">Leaves</tissue>
    </source>
</reference>
<comment type="caution">
    <text evidence="1">The sequence shown here is derived from an EMBL/GenBank/DDBJ whole genome shotgun (WGS) entry which is preliminary data.</text>
</comment>
<reference evidence="1" key="1">
    <citation type="journal article" date="2023" name="Nat. Commun.">
        <title>Diploid and tetraploid genomes of Acorus and the evolution of monocots.</title>
        <authorList>
            <person name="Ma L."/>
            <person name="Liu K.W."/>
            <person name="Li Z."/>
            <person name="Hsiao Y.Y."/>
            <person name="Qi Y."/>
            <person name="Fu T."/>
            <person name="Tang G.D."/>
            <person name="Zhang D."/>
            <person name="Sun W.H."/>
            <person name="Liu D.K."/>
            <person name="Li Y."/>
            <person name="Chen G.Z."/>
            <person name="Liu X.D."/>
            <person name="Liao X.Y."/>
            <person name="Jiang Y.T."/>
            <person name="Yu X."/>
            <person name="Hao Y."/>
            <person name="Huang J."/>
            <person name="Zhao X.W."/>
            <person name="Ke S."/>
            <person name="Chen Y.Y."/>
            <person name="Wu W.L."/>
            <person name="Hsu J.L."/>
            <person name="Lin Y.F."/>
            <person name="Huang M.D."/>
            <person name="Li C.Y."/>
            <person name="Huang L."/>
            <person name="Wang Z.W."/>
            <person name="Zhao X."/>
            <person name="Zhong W.Y."/>
            <person name="Peng D.H."/>
            <person name="Ahmad S."/>
            <person name="Lan S."/>
            <person name="Zhang J.S."/>
            <person name="Tsai W.C."/>
            <person name="Van de Peer Y."/>
            <person name="Liu Z.J."/>
        </authorList>
    </citation>
    <scope>NUCLEOTIDE SEQUENCE</scope>
    <source>
        <strain evidence="1">CP</strain>
    </source>
</reference>
<dbReference type="EMBL" id="JAUJYO010000006">
    <property type="protein sequence ID" value="KAK1314064.1"/>
    <property type="molecule type" value="Genomic_DNA"/>
</dbReference>
<keyword evidence="2" id="KW-1185">Reference proteome</keyword>
<gene>
    <name evidence="1" type="ORF">QJS10_CPA06g02107</name>
</gene>
<name>A0AAV9EM60_ACOCL</name>
<dbReference type="AlphaFoldDB" id="A0AAV9EM60"/>
<proteinExistence type="predicted"/>
<dbReference type="Proteomes" id="UP001180020">
    <property type="component" value="Unassembled WGS sequence"/>
</dbReference>